<keyword evidence="3" id="KW-0206">Cytoskeleton</keyword>
<evidence type="ECO:0000256" key="3">
    <source>
        <dbReference type="ARBA" id="ARBA00023212"/>
    </source>
</evidence>
<evidence type="ECO:0000256" key="1">
    <source>
        <dbReference type="ARBA" id="ARBA00004114"/>
    </source>
</evidence>
<keyword evidence="7" id="KW-1185">Reference proteome</keyword>
<dbReference type="EMBL" id="JAMKFB020000020">
    <property type="protein sequence ID" value="KAL0164521.1"/>
    <property type="molecule type" value="Genomic_DNA"/>
</dbReference>
<evidence type="ECO:0000256" key="4">
    <source>
        <dbReference type="ARBA" id="ARBA00038123"/>
    </source>
</evidence>
<feature type="non-terminal residue" evidence="6">
    <location>
        <position position="1"/>
    </location>
</feature>
<dbReference type="GO" id="GO:0005814">
    <property type="term" value="C:centriole"/>
    <property type="evidence" value="ECO:0007669"/>
    <property type="project" value="UniProtKB-SubCell"/>
</dbReference>
<dbReference type="Proteomes" id="UP001529510">
    <property type="component" value="Unassembled WGS sequence"/>
</dbReference>
<dbReference type="AlphaFoldDB" id="A0ABD0NTW9"/>
<evidence type="ECO:0000313" key="6">
    <source>
        <dbReference type="EMBL" id="KAL0164521.1"/>
    </source>
</evidence>
<proteinExistence type="inferred from homology"/>
<gene>
    <name evidence="6" type="ORF">M9458_040274</name>
</gene>
<accession>A0ABD0NTW9</accession>
<comment type="similarity">
    <text evidence="4">Belongs to the CEP135/TSGA10 family.</text>
</comment>
<keyword evidence="2" id="KW-0963">Cytoplasm</keyword>
<reference evidence="6 7" key="1">
    <citation type="submission" date="2024-05" db="EMBL/GenBank/DDBJ databases">
        <title>Genome sequencing and assembly of Indian major carp, Cirrhinus mrigala (Hamilton, 1822).</title>
        <authorList>
            <person name="Mohindra V."/>
            <person name="Chowdhury L.M."/>
            <person name="Lal K."/>
            <person name="Jena J.K."/>
        </authorList>
    </citation>
    <scope>NUCLEOTIDE SEQUENCE [LARGE SCALE GENOMIC DNA]</scope>
    <source>
        <strain evidence="6">CM1030</strain>
        <tissue evidence="6">Blood</tissue>
    </source>
</reference>
<evidence type="ECO:0000313" key="7">
    <source>
        <dbReference type="Proteomes" id="UP001529510"/>
    </source>
</evidence>
<sequence>ETNRSLEQRIDGLQQRKKTVSSEVADLSARNQELCQELTEIDQLAQQLEKDKEMVLETADMELQEAK</sequence>
<dbReference type="PANTHER" id="PTHR20544">
    <property type="entry name" value="CENTROSOMAL PROTEIN CEP135"/>
    <property type="match status" value="1"/>
</dbReference>
<dbReference type="InterPro" id="IPR051877">
    <property type="entry name" value="Centriole_BasalBody_StrucProt"/>
</dbReference>
<protein>
    <submittedName>
        <fullName evidence="6">Uncharacterized protein</fullName>
    </submittedName>
</protein>
<organism evidence="6 7">
    <name type="scientific">Cirrhinus mrigala</name>
    <name type="common">Mrigala</name>
    <dbReference type="NCBI Taxonomy" id="683832"/>
    <lineage>
        <taxon>Eukaryota</taxon>
        <taxon>Metazoa</taxon>
        <taxon>Chordata</taxon>
        <taxon>Craniata</taxon>
        <taxon>Vertebrata</taxon>
        <taxon>Euteleostomi</taxon>
        <taxon>Actinopterygii</taxon>
        <taxon>Neopterygii</taxon>
        <taxon>Teleostei</taxon>
        <taxon>Ostariophysi</taxon>
        <taxon>Cypriniformes</taxon>
        <taxon>Cyprinidae</taxon>
        <taxon>Labeoninae</taxon>
        <taxon>Labeonini</taxon>
        <taxon>Cirrhinus</taxon>
    </lineage>
</organism>
<feature type="compositionally biased region" description="Basic and acidic residues" evidence="5">
    <location>
        <begin position="1"/>
        <end position="10"/>
    </location>
</feature>
<feature type="non-terminal residue" evidence="6">
    <location>
        <position position="67"/>
    </location>
</feature>
<comment type="caution">
    <text evidence="6">The sequence shown here is derived from an EMBL/GenBank/DDBJ whole genome shotgun (WGS) entry which is preliminary data.</text>
</comment>
<evidence type="ECO:0000256" key="5">
    <source>
        <dbReference type="SAM" id="MobiDB-lite"/>
    </source>
</evidence>
<name>A0ABD0NTW9_CIRMR</name>
<feature type="region of interest" description="Disordered" evidence="5">
    <location>
        <begin position="1"/>
        <end position="24"/>
    </location>
</feature>
<dbReference type="PANTHER" id="PTHR20544:SF0">
    <property type="entry name" value="NUCLEOPROTEIN TPR_MLP1 DOMAIN-CONTAINING PROTEIN"/>
    <property type="match status" value="1"/>
</dbReference>
<comment type="subcellular location">
    <subcellularLocation>
        <location evidence="1">Cytoplasm</location>
        <location evidence="1">Cytoskeleton</location>
        <location evidence="1">Microtubule organizing center</location>
        <location evidence="1">Centrosome</location>
        <location evidence="1">Centriole</location>
    </subcellularLocation>
</comment>
<evidence type="ECO:0000256" key="2">
    <source>
        <dbReference type="ARBA" id="ARBA00022490"/>
    </source>
</evidence>